<accession>A0A8T2IKS4</accession>
<keyword evidence="7 13" id="KW-0735">Signal-anchor</keyword>
<dbReference type="EC" id="2.4.1.-" evidence="13"/>
<keyword evidence="6 13" id="KW-0812">Transmembrane</keyword>
<comment type="caution">
    <text evidence="14">The sequence shown here is derived from an EMBL/GenBank/DDBJ whole genome shotgun (WGS) entry which is preliminary data.</text>
</comment>
<evidence type="ECO:0000256" key="12">
    <source>
        <dbReference type="ARBA" id="ARBA00023180"/>
    </source>
</evidence>
<comment type="subcellular location">
    <subcellularLocation>
        <location evidence="1 13">Golgi apparatus membrane</location>
        <topology evidence="1 13">Single-pass type II membrane protein</topology>
    </subcellularLocation>
</comment>
<dbReference type="GO" id="GO:0008499">
    <property type="term" value="F:N-acetyl-beta-D-glucosaminide beta-(1,3)-galactosyltransferase activity"/>
    <property type="evidence" value="ECO:0007669"/>
    <property type="project" value="TreeGrafter"/>
</dbReference>
<evidence type="ECO:0000256" key="1">
    <source>
        <dbReference type="ARBA" id="ARBA00004323"/>
    </source>
</evidence>
<dbReference type="PANTHER" id="PTHR11214:SF151">
    <property type="entry name" value="HEXOSYLTRANSFERASE"/>
    <property type="match status" value="1"/>
</dbReference>
<dbReference type="FunFam" id="3.90.550.50:FF:000001">
    <property type="entry name" value="Hexosyltransferase"/>
    <property type="match status" value="1"/>
</dbReference>
<dbReference type="GO" id="GO:0006493">
    <property type="term" value="P:protein O-linked glycosylation"/>
    <property type="evidence" value="ECO:0007669"/>
    <property type="project" value="TreeGrafter"/>
</dbReference>
<evidence type="ECO:0000256" key="9">
    <source>
        <dbReference type="ARBA" id="ARBA00023034"/>
    </source>
</evidence>
<evidence type="ECO:0000256" key="7">
    <source>
        <dbReference type="ARBA" id="ARBA00022968"/>
    </source>
</evidence>
<name>A0A8T2IKS4_9PIPI</name>
<proteinExistence type="inferred from homology"/>
<feature type="transmembrane region" description="Helical" evidence="13">
    <location>
        <begin position="6"/>
        <end position="25"/>
    </location>
</feature>
<keyword evidence="9 13" id="KW-0333">Golgi apparatus</keyword>
<evidence type="ECO:0000256" key="3">
    <source>
        <dbReference type="ARBA" id="ARBA00008661"/>
    </source>
</evidence>
<keyword evidence="11 13" id="KW-0472">Membrane</keyword>
<evidence type="ECO:0000256" key="4">
    <source>
        <dbReference type="ARBA" id="ARBA00022676"/>
    </source>
</evidence>
<keyword evidence="12" id="KW-0325">Glycoprotein</keyword>
<keyword evidence="8 13" id="KW-1133">Transmembrane helix</keyword>
<protein>
    <recommendedName>
        <fullName evidence="13">Hexosyltransferase</fullName>
        <ecNumber evidence="13">2.4.1.-</ecNumber>
    </recommendedName>
</protein>
<dbReference type="InterPro" id="IPR002659">
    <property type="entry name" value="Glyco_trans_31"/>
</dbReference>
<evidence type="ECO:0000256" key="11">
    <source>
        <dbReference type="ARBA" id="ARBA00023136"/>
    </source>
</evidence>
<gene>
    <name evidence="14" type="ORF">GDO86_020556</name>
</gene>
<organism evidence="14 15">
    <name type="scientific">Hymenochirus boettgeri</name>
    <name type="common">Congo dwarf clawed frog</name>
    <dbReference type="NCBI Taxonomy" id="247094"/>
    <lineage>
        <taxon>Eukaryota</taxon>
        <taxon>Metazoa</taxon>
        <taxon>Chordata</taxon>
        <taxon>Craniata</taxon>
        <taxon>Vertebrata</taxon>
        <taxon>Euteleostomi</taxon>
        <taxon>Amphibia</taxon>
        <taxon>Batrachia</taxon>
        <taxon>Anura</taxon>
        <taxon>Pipoidea</taxon>
        <taxon>Pipidae</taxon>
        <taxon>Pipinae</taxon>
        <taxon>Hymenochirus</taxon>
    </lineage>
</organism>
<dbReference type="PANTHER" id="PTHR11214">
    <property type="entry name" value="BETA-1,3-N-ACETYLGLUCOSAMINYLTRANSFERASE"/>
    <property type="match status" value="1"/>
</dbReference>
<keyword evidence="10" id="KW-0443">Lipid metabolism</keyword>
<dbReference type="GO" id="GO:0000139">
    <property type="term" value="C:Golgi membrane"/>
    <property type="evidence" value="ECO:0007669"/>
    <property type="project" value="UniProtKB-SubCell"/>
</dbReference>
<evidence type="ECO:0000256" key="6">
    <source>
        <dbReference type="ARBA" id="ARBA00022692"/>
    </source>
</evidence>
<dbReference type="Proteomes" id="UP000812440">
    <property type="component" value="Unassembled WGS sequence"/>
</dbReference>
<comment type="similarity">
    <text evidence="3 13">Belongs to the glycosyltransferase 31 family.</text>
</comment>
<reference evidence="14" key="1">
    <citation type="thesis" date="2020" institute="ProQuest LLC" country="789 East Eisenhower Parkway, Ann Arbor, MI, USA">
        <title>Comparative Genomics and Chromosome Evolution.</title>
        <authorList>
            <person name="Mudd A.B."/>
        </authorList>
    </citation>
    <scope>NUCLEOTIDE SEQUENCE</scope>
    <source>
        <strain evidence="14">Female2</strain>
        <tissue evidence="14">Blood</tissue>
    </source>
</reference>
<evidence type="ECO:0000313" key="15">
    <source>
        <dbReference type="Proteomes" id="UP000812440"/>
    </source>
</evidence>
<dbReference type="Gene3D" id="3.90.550.50">
    <property type="match status" value="1"/>
</dbReference>
<evidence type="ECO:0000256" key="2">
    <source>
        <dbReference type="ARBA" id="ARBA00004922"/>
    </source>
</evidence>
<dbReference type="AlphaFoldDB" id="A0A8T2IKS4"/>
<sequence>MAERYFWYFFKFSVVALILWSGFFLKMINLRFSLALPPSLRNINQTVVQDSSPTMPPTTRHPLAPPYPYAYTFLMNLQEKCQNRDPFLVLLVASASHDIDSRLAVRETWGNESNYGEQLLEEENRIYGDIVQQDFMDTYYNLTLKTLMGIEWVTKYCPTASYVMKTDSDMFLNVEYLIHKVLLPGTPVRENFYTGDIRNNTGPIRNHSNKWYVPEEIYPSNIYPPYFSGSGYVFSANLAQKIYEQRSGFRSCQWRCFVGLCFTSLLSRAAPRPKIFNGNYKEYDRCLFHKLVTVHSYARERLRDVWKDFWSKKSSGCPD</sequence>
<dbReference type="GO" id="GO:0006629">
    <property type="term" value="P:lipid metabolic process"/>
    <property type="evidence" value="ECO:0007669"/>
    <property type="project" value="UniProtKB-KW"/>
</dbReference>
<evidence type="ECO:0000313" key="14">
    <source>
        <dbReference type="EMBL" id="KAG8431660.1"/>
    </source>
</evidence>
<dbReference type="EMBL" id="JAACNH010000102">
    <property type="protein sequence ID" value="KAG8431660.1"/>
    <property type="molecule type" value="Genomic_DNA"/>
</dbReference>
<evidence type="ECO:0000256" key="10">
    <source>
        <dbReference type="ARBA" id="ARBA00023098"/>
    </source>
</evidence>
<dbReference type="OrthoDB" id="5957813at2759"/>
<keyword evidence="5" id="KW-0808">Transferase</keyword>
<dbReference type="Pfam" id="PF01762">
    <property type="entry name" value="Galactosyl_T"/>
    <property type="match status" value="1"/>
</dbReference>
<keyword evidence="15" id="KW-1185">Reference proteome</keyword>
<evidence type="ECO:0000256" key="8">
    <source>
        <dbReference type="ARBA" id="ARBA00022989"/>
    </source>
</evidence>
<comment type="pathway">
    <text evidence="2">Protein modification; protein glycosylation.</text>
</comment>
<evidence type="ECO:0000256" key="5">
    <source>
        <dbReference type="ARBA" id="ARBA00022679"/>
    </source>
</evidence>
<evidence type="ECO:0000256" key="13">
    <source>
        <dbReference type="RuleBase" id="RU363063"/>
    </source>
</evidence>
<keyword evidence="4 13" id="KW-0328">Glycosyltransferase</keyword>